<reference evidence="2 3" key="1">
    <citation type="submission" date="2017-07" db="EMBL/GenBank/DDBJ databases">
        <title>Genome sequence of the Sordaria macrospora wild type strain R19027.</title>
        <authorList>
            <person name="Nowrousian M."/>
            <person name="Teichert I."/>
            <person name="Kueck U."/>
        </authorList>
    </citation>
    <scope>NUCLEOTIDE SEQUENCE [LARGE SCALE GENOMIC DNA]</scope>
    <source>
        <strain evidence="2 3">R19027</strain>
        <tissue evidence="2">Mycelium</tissue>
    </source>
</reference>
<feature type="compositionally biased region" description="Low complexity" evidence="1">
    <location>
        <begin position="768"/>
        <end position="787"/>
    </location>
</feature>
<organism evidence="2 3">
    <name type="scientific">Sordaria macrospora</name>
    <dbReference type="NCBI Taxonomy" id="5147"/>
    <lineage>
        <taxon>Eukaryota</taxon>
        <taxon>Fungi</taxon>
        <taxon>Dikarya</taxon>
        <taxon>Ascomycota</taxon>
        <taxon>Pezizomycotina</taxon>
        <taxon>Sordariomycetes</taxon>
        <taxon>Sordariomycetidae</taxon>
        <taxon>Sordariales</taxon>
        <taxon>Sordariaceae</taxon>
        <taxon>Sordaria</taxon>
    </lineage>
</organism>
<proteinExistence type="predicted"/>
<feature type="compositionally biased region" description="Pro residues" evidence="1">
    <location>
        <begin position="872"/>
        <end position="885"/>
    </location>
</feature>
<comment type="caution">
    <text evidence="2">The sequence shown here is derived from an EMBL/GenBank/DDBJ whole genome shotgun (WGS) entry which is preliminary data.</text>
</comment>
<gene>
    <name evidence="2" type="ORF">SMACR_00474</name>
</gene>
<feature type="compositionally biased region" description="Basic and acidic residues" evidence="1">
    <location>
        <begin position="431"/>
        <end position="451"/>
    </location>
</feature>
<feature type="region of interest" description="Disordered" evidence="1">
    <location>
        <begin position="480"/>
        <end position="508"/>
    </location>
</feature>
<evidence type="ECO:0000313" key="2">
    <source>
        <dbReference type="EMBL" id="KAA8635378.1"/>
    </source>
</evidence>
<feature type="compositionally biased region" description="Basic and acidic residues" evidence="1">
    <location>
        <begin position="381"/>
        <end position="421"/>
    </location>
</feature>
<accession>A0A8S9A0W6</accession>
<feature type="region of interest" description="Disordered" evidence="1">
    <location>
        <begin position="312"/>
        <end position="451"/>
    </location>
</feature>
<feature type="compositionally biased region" description="Acidic residues" evidence="1">
    <location>
        <begin position="838"/>
        <end position="850"/>
    </location>
</feature>
<feature type="compositionally biased region" description="Low complexity" evidence="1">
    <location>
        <begin position="923"/>
        <end position="932"/>
    </location>
</feature>
<dbReference type="EMBL" id="NMPR01000012">
    <property type="protein sequence ID" value="KAA8635378.1"/>
    <property type="molecule type" value="Genomic_DNA"/>
</dbReference>
<dbReference type="VEuPathDB" id="FungiDB:SMAC_00474"/>
<evidence type="ECO:0000256" key="1">
    <source>
        <dbReference type="SAM" id="MobiDB-lite"/>
    </source>
</evidence>
<feature type="compositionally biased region" description="Basic and acidic residues" evidence="1">
    <location>
        <begin position="499"/>
        <end position="508"/>
    </location>
</feature>
<name>A0A8S9A0W6_SORMA</name>
<evidence type="ECO:0000313" key="3">
    <source>
        <dbReference type="Proteomes" id="UP000433876"/>
    </source>
</evidence>
<feature type="compositionally biased region" description="Basic and acidic residues" evidence="1">
    <location>
        <begin position="312"/>
        <end position="321"/>
    </location>
</feature>
<feature type="region of interest" description="Disordered" evidence="1">
    <location>
        <begin position="546"/>
        <end position="567"/>
    </location>
</feature>
<feature type="compositionally biased region" description="Polar residues" evidence="1">
    <location>
        <begin position="714"/>
        <end position="731"/>
    </location>
</feature>
<protein>
    <submittedName>
        <fullName evidence="2">Uncharacterized protein</fullName>
    </submittedName>
</protein>
<feature type="compositionally biased region" description="Low complexity" evidence="1">
    <location>
        <begin position="732"/>
        <end position="756"/>
    </location>
</feature>
<feature type="compositionally biased region" description="Basic and acidic residues" evidence="1">
    <location>
        <begin position="805"/>
        <end position="823"/>
    </location>
</feature>
<feature type="compositionally biased region" description="Low complexity" evidence="1">
    <location>
        <begin position="957"/>
        <end position="986"/>
    </location>
</feature>
<feature type="compositionally biased region" description="Basic and acidic residues" evidence="1">
    <location>
        <begin position="480"/>
        <end position="489"/>
    </location>
</feature>
<feature type="compositionally biased region" description="Low complexity" evidence="1">
    <location>
        <begin position="700"/>
        <end position="713"/>
    </location>
</feature>
<dbReference type="Proteomes" id="UP000433876">
    <property type="component" value="Unassembled WGS sequence"/>
</dbReference>
<sequence>MLFKSKDTDMALARIHEDWAQLGNDESVILGLLDIFTSLMLQIRPPAQATHLSPPALVEHARIFAESVQKNNADNMNTRPFIQWILAKTWWEARPTPKRSDGATIDDFEGLLLEQGDGIHLPVFVPIHHSEKPDWAMVSARSNAAQRSAVEVALGAAVEGDDLYLQALALKVLCLQLQDPTKLMDVLSTLQLDLQGDMEGFLGTCLARYLSLPEQNEADEKALLRSFKQLDNVSGNSYLDSGINPSFFWARDVIRDHISARVTGEQTQPPSWGRNLRIYGSRLPQHIATFIENNFRMEVPPPMSISFNIIGERKPHKDTPPKRVSFNITDNKDTLEDEDTSSKPPYPLYPTYKLDSQDWRSRPASPVYDRTRQPPTVTRNTVRDAYSHDPHPPNSYHRDPHPRSPNHHDSYHRESHHHDYDSSDGEYWSDDQERSERRRWSSADESARQRKEELDRLWMEKVKAEVAAYKLDNESRKLVNESRKLENTSRKQSLAQGHAQEKAHEDRDALARERLERHGLPAERPEMPNLSHERQIIKAYEFPAHERKSAGDQGAADNGQNSNKNDMEVKVEADRKELSFSSKFLKDNTVTVIVRNTDNPEETGYYQMDSTRLLFKPAREMDDKEIAALEKVSKADFDPTPKQRKHDDPSTAAQPPLIHRSSFPKGVTVVTIPENQSHTSEEAIPTALGIGIETNATVAPTPTTRKGTEPTTTIKPNKQQHLAKSTLRAQNRSSSRASASSADSSSNQLKPAAAAAARKKKGTSADWPKNNNPTTTKDPSSSSSDPTQKAPPPHKEVIGEPNPEADTRPRKRGTWDTRAERDPGLVLGVGVDASGPKDDDDDDDDDDDGWDGPRVFDMDDLTNNKNRMDRAPTPPPRRSTLPPPVEVALSVPVVENAPTGPPPRRSTVENADDEEDWVRPKPAAAAAAAAAAKEPETLIAEIPSTSKKGGGEEKASSSKSKSKGPSAQAKASGGSSSSMNPTTGSAAANNKNQKTAEDAEGDENNSEYEWVAREMSERLTGANDYIDQDLLL</sequence>
<feature type="compositionally biased region" description="Basic and acidic residues" evidence="1">
    <location>
        <begin position="631"/>
        <end position="649"/>
    </location>
</feature>
<feature type="region of interest" description="Disordered" evidence="1">
    <location>
        <begin position="631"/>
        <end position="1012"/>
    </location>
</feature>
<dbReference type="AlphaFoldDB" id="A0A8S9A0W6"/>